<dbReference type="Gene3D" id="2.60.220.30">
    <property type="match status" value="1"/>
</dbReference>
<dbReference type="KEGG" id="spu:115929258"/>
<keyword evidence="3" id="KW-1185">Reference proteome</keyword>
<dbReference type="AlphaFoldDB" id="A0A7M7PLT5"/>
<dbReference type="RefSeq" id="XP_030853792.1">
    <property type="nucleotide sequence ID" value="XM_030997932.1"/>
</dbReference>
<dbReference type="InParanoid" id="A0A7M7PLT5"/>
<reference evidence="3" key="1">
    <citation type="submission" date="2015-02" db="EMBL/GenBank/DDBJ databases">
        <title>Genome sequencing for Strongylocentrotus purpuratus.</title>
        <authorList>
            <person name="Murali S."/>
            <person name="Liu Y."/>
            <person name="Vee V."/>
            <person name="English A."/>
            <person name="Wang M."/>
            <person name="Skinner E."/>
            <person name="Han Y."/>
            <person name="Muzny D.M."/>
            <person name="Worley K.C."/>
            <person name="Gibbs R.A."/>
        </authorList>
    </citation>
    <scope>NUCLEOTIDE SEQUENCE</scope>
</reference>
<dbReference type="PANTHER" id="PTHR12582:SF41">
    <property type="entry name" value="UNC5C-LIKE PROTEIN"/>
    <property type="match status" value="1"/>
</dbReference>
<evidence type="ECO:0000313" key="3">
    <source>
        <dbReference type="Proteomes" id="UP000007110"/>
    </source>
</evidence>
<name>A0A7M7PLT5_STRPU</name>
<dbReference type="SMART" id="SM00218">
    <property type="entry name" value="ZU5"/>
    <property type="match status" value="1"/>
</dbReference>
<dbReference type="Proteomes" id="UP000007110">
    <property type="component" value="Unassembled WGS sequence"/>
</dbReference>
<dbReference type="InterPro" id="IPR000906">
    <property type="entry name" value="ZU5_dom"/>
</dbReference>
<dbReference type="OrthoDB" id="5973910at2759"/>
<dbReference type="PANTHER" id="PTHR12582">
    <property type="entry name" value="NETRIN RECEPTOR UNC5"/>
    <property type="match status" value="1"/>
</dbReference>
<accession>A0A7M7PLT5</accession>
<protein>
    <recommendedName>
        <fullName evidence="1">ZU5 domain-containing protein</fullName>
    </recommendedName>
</protein>
<organism evidence="2 3">
    <name type="scientific">Strongylocentrotus purpuratus</name>
    <name type="common">Purple sea urchin</name>
    <dbReference type="NCBI Taxonomy" id="7668"/>
    <lineage>
        <taxon>Eukaryota</taxon>
        <taxon>Metazoa</taxon>
        <taxon>Echinodermata</taxon>
        <taxon>Eleutherozoa</taxon>
        <taxon>Echinozoa</taxon>
        <taxon>Echinoidea</taxon>
        <taxon>Euechinoidea</taxon>
        <taxon>Echinacea</taxon>
        <taxon>Camarodonta</taxon>
        <taxon>Echinidea</taxon>
        <taxon>Strongylocentrotidae</taxon>
        <taxon>Strongylocentrotus</taxon>
    </lineage>
</organism>
<sequence>MEVVSALYQNIQHLTINVKDHYQSDDKSLISSVSLQLHHLEDLRFSSTGMDLKAKKDLQLTVHVLCPQLAPITSRGGVYFFRRIHGVSGYLDHLGGELSIPAHNVKLSIPPGALEDSEQISIEVFTDLPKSINLQDNEIVASFGFRCFPSGTIFKKPLTLSMPHCAVINDNDVVGIVLHFESDDEGTILFLLNIIVW</sequence>
<evidence type="ECO:0000313" key="2">
    <source>
        <dbReference type="EnsemblMetazoa" id="XP_030853792"/>
    </source>
</evidence>
<dbReference type="GeneID" id="115929258"/>
<dbReference type="Pfam" id="PF00791">
    <property type="entry name" value="ZU5"/>
    <property type="match status" value="1"/>
</dbReference>
<dbReference type="EnsemblMetazoa" id="XM_030997932">
    <property type="protein sequence ID" value="XP_030853792"/>
    <property type="gene ID" value="LOC115929258"/>
</dbReference>
<dbReference type="InterPro" id="IPR037936">
    <property type="entry name" value="UNC5A-D"/>
</dbReference>
<feature type="domain" description="ZU5" evidence="1">
    <location>
        <begin position="85"/>
        <end position="197"/>
    </location>
</feature>
<evidence type="ECO:0000259" key="1">
    <source>
        <dbReference type="PROSITE" id="PS51145"/>
    </source>
</evidence>
<dbReference type="PROSITE" id="PS51145">
    <property type="entry name" value="ZU5"/>
    <property type="match status" value="1"/>
</dbReference>
<dbReference type="GO" id="GO:0016020">
    <property type="term" value="C:membrane"/>
    <property type="evidence" value="ECO:0007669"/>
    <property type="project" value="InterPro"/>
</dbReference>
<reference evidence="2" key="2">
    <citation type="submission" date="2021-01" db="UniProtKB">
        <authorList>
            <consortium name="EnsemblMetazoa"/>
        </authorList>
    </citation>
    <scope>IDENTIFICATION</scope>
</reference>
<dbReference type="GO" id="GO:0005042">
    <property type="term" value="F:netrin receptor activity"/>
    <property type="evidence" value="ECO:0007669"/>
    <property type="project" value="InterPro"/>
</dbReference>
<proteinExistence type="predicted"/>